<dbReference type="Proteomes" id="UP000294887">
    <property type="component" value="Unassembled WGS sequence"/>
</dbReference>
<keyword evidence="2 5" id="KW-0690">Ribosome biogenesis</keyword>
<comment type="subcellular location">
    <subcellularLocation>
        <location evidence="5">Cytoplasm</location>
    </subcellularLocation>
    <text evidence="5">Associates with late stage pre-50S ribosomal subunits.</text>
</comment>
<dbReference type="NCBIfam" id="NF003593">
    <property type="entry name" value="PRK05255.1-1"/>
    <property type="match status" value="1"/>
</dbReference>
<keyword evidence="4 5" id="KW-0694">RNA-binding</keyword>
<dbReference type="CDD" id="cd16331">
    <property type="entry name" value="YjgA-like"/>
    <property type="match status" value="1"/>
</dbReference>
<comment type="similarity">
    <text evidence="5">Belongs to the DarP family.</text>
</comment>
<comment type="function">
    <text evidence="5">Member of a network of 50S ribosomal subunit biogenesis factors which assembles along the 30S-50S interface, preventing incorrect 23S rRNA structures from forming. Promotes peptidyl transferase center (PTC) maturation.</text>
</comment>
<dbReference type="OrthoDB" id="5293604at2"/>
<protein>
    <recommendedName>
        <fullName evidence="5">Dual-action ribosomal maturation protein DarP</fullName>
    </recommendedName>
    <alternativeName>
        <fullName evidence="5">Large ribosomal subunit assembly factor DarP</fullName>
    </alternativeName>
</protein>
<comment type="caution">
    <text evidence="7">The sequence shown here is derived from an EMBL/GenBank/DDBJ whole genome shotgun (WGS) entry which is preliminary data.</text>
</comment>
<dbReference type="InterPro" id="IPR006839">
    <property type="entry name" value="DarP"/>
</dbReference>
<gene>
    <name evidence="5" type="primary">darP</name>
    <name evidence="7" type="ORF">EV695_1865</name>
</gene>
<evidence type="ECO:0000313" key="7">
    <source>
        <dbReference type="EMBL" id="TCJ87355.1"/>
    </source>
</evidence>
<accession>A0A4V2P8X2</accession>
<dbReference type="Pfam" id="PF04751">
    <property type="entry name" value="DarP"/>
    <property type="match status" value="1"/>
</dbReference>
<dbReference type="GO" id="GO:1902626">
    <property type="term" value="P:assembly of large subunit precursor of preribosome"/>
    <property type="evidence" value="ECO:0007669"/>
    <property type="project" value="UniProtKB-UniRule"/>
</dbReference>
<dbReference type="EMBL" id="SMFQ01000003">
    <property type="protein sequence ID" value="TCJ87355.1"/>
    <property type="molecule type" value="Genomic_DNA"/>
</dbReference>
<reference evidence="7 8" key="1">
    <citation type="submission" date="2019-03" db="EMBL/GenBank/DDBJ databases">
        <title>Genomic Encyclopedia of Type Strains, Phase IV (KMG-IV): sequencing the most valuable type-strain genomes for metagenomic binning, comparative biology and taxonomic classification.</title>
        <authorList>
            <person name="Goeker M."/>
        </authorList>
    </citation>
    <scope>NUCLEOTIDE SEQUENCE [LARGE SCALE GENOMIC DNA]</scope>
    <source>
        <strain evidence="7 8">DSM 24830</strain>
    </source>
</reference>
<keyword evidence="1 5" id="KW-0963">Cytoplasm</keyword>
<dbReference type="InterPro" id="IPR023153">
    <property type="entry name" value="DarP_sf"/>
</dbReference>
<proteinExistence type="inferred from homology"/>
<evidence type="ECO:0000256" key="1">
    <source>
        <dbReference type="ARBA" id="ARBA00022490"/>
    </source>
</evidence>
<organism evidence="7 8">
    <name type="scientific">Cocleimonas flava</name>
    <dbReference type="NCBI Taxonomy" id="634765"/>
    <lineage>
        <taxon>Bacteria</taxon>
        <taxon>Pseudomonadati</taxon>
        <taxon>Pseudomonadota</taxon>
        <taxon>Gammaproteobacteria</taxon>
        <taxon>Thiotrichales</taxon>
        <taxon>Thiotrichaceae</taxon>
        <taxon>Cocleimonas</taxon>
    </lineage>
</organism>
<dbReference type="AlphaFoldDB" id="A0A4V2P8X2"/>
<dbReference type="RefSeq" id="WP_131905640.1">
    <property type="nucleotide sequence ID" value="NZ_BAAAFU010000004.1"/>
</dbReference>
<evidence type="ECO:0000256" key="5">
    <source>
        <dbReference type="HAMAP-Rule" id="MF_00765"/>
    </source>
</evidence>
<evidence type="ECO:0000256" key="4">
    <source>
        <dbReference type="ARBA" id="ARBA00022884"/>
    </source>
</evidence>
<dbReference type="PIRSF" id="PIRSF016183">
    <property type="entry name" value="UCP016183"/>
    <property type="match status" value="1"/>
</dbReference>
<dbReference type="SUPFAM" id="SSF158710">
    <property type="entry name" value="PSPTO4464-like"/>
    <property type="match status" value="1"/>
</dbReference>
<dbReference type="PANTHER" id="PTHR38101:SF1">
    <property type="entry name" value="UPF0307 PROTEIN YJGA"/>
    <property type="match status" value="1"/>
</dbReference>
<evidence type="ECO:0000256" key="2">
    <source>
        <dbReference type="ARBA" id="ARBA00022517"/>
    </source>
</evidence>
<dbReference type="GO" id="GO:0019843">
    <property type="term" value="F:rRNA binding"/>
    <property type="evidence" value="ECO:0007669"/>
    <property type="project" value="UniProtKB-UniRule"/>
</dbReference>
<keyword evidence="8" id="KW-1185">Reference proteome</keyword>
<dbReference type="PANTHER" id="PTHR38101">
    <property type="entry name" value="UPF0307 PROTEIN YJGA"/>
    <property type="match status" value="1"/>
</dbReference>
<feature type="region of interest" description="Disordered" evidence="6">
    <location>
        <begin position="1"/>
        <end position="20"/>
    </location>
</feature>
<evidence type="ECO:0000256" key="3">
    <source>
        <dbReference type="ARBA" id="ARBA00022730"/>
    </source>
</evidence>
<dbReference type="GO" id="GO:0005829">
    <property type="term" value="C:cytosol"/>
    <property type="evidence" value="ECO:0007669"/>
    <property type="project" value="TreeGrafter"/>
</dbReference>
<keyword evidence="3 5" id="KW-0699">rRNA-binding</keyword>
<evidence type="ECO:0000313" key="8">
    <source>
        <dbReference type="Proteomes" id="UP000294887"/>
    </source>
</evidence>
<dbReference type="HAMAP" id="MF_00765">
    <property type="entry name" value="DarP"/>
    <property type="match status" value="1"/>
</dbReference>
<evidence type="ECO:0000256" key="6">
    <source>
        <dbReference type="SAM" id="MobiDB-lite"/>
    </source>
</evidence>
<name>A0A4V2P8X2_9GAMM</name>
<dbReference type="GO" id="GO:0043022">
    <property type="term" value="F:ribosome binding"/>
    <property type="evidence" value="ECO:0007669"/>
    <property type="project" value="UniProtKB-UniRule"/>
</dbReference>
<dbReference type="Gene3D" id="1.10.60.30">
    <property type="entry name" value="PSPTO4464-like domains"/>
    <property type="match status" value="2"/>
</dbReference>
<sequence length="178" mass="20837">MTDNSHQLDDINPHTGEPYKIRPNKTQLKREMKVLHDLGRELVELAQNKLDEVTLSERMYDAVVSAKKMKKAALQRQFRFISSIMDEEDVDTIQLELKQLALPQQKEVEALHQLENWRDQLIAGDNALIEQLVTEIEADRQHIRQLVRNANKETQQNKPPKSSRLLFQYLKELQENAE</sequence>